<sequence length="416" mass="44493">MANNSFLFNTELAYRSVRTNKLRTGITIGIIALGIMALVGILTAIEGMKASIYSSFSGMGANTFQVTNELLKKSKRGGGINISSVDQKNISYKDAVTFKERFTFPSDVSISMVGTGIATVKFANEKTNPNISVMGVDDNYLPISSTNLIAGRNFSVTEIENGSYVCLLGNAIAKKLFKGKEQNALNAVITVGFIKYRVVGVAESKGSSMVSNVDNNVFVPLQNARAVYSGDRSFVISVKVPNVAMINIAGEEAEGLFRIIRRVPLNAEPNFSINKNDNLAAMVMENINGVSVAAMFIGFITLLGAAIGLMNIMLVSVAERTREIGVNKALGAKNSSIKNQFLTESVLISISGGLIGVMAGILIGNIVSVLLKSGFIIPWMWISLGLLLCTLVGLISGYYPAAKAAKLDPIQALRYE</sequence>
<feature type="transmembrane region" description="Helical" evidence="7">
    <location>
        <begin position="25"/>
        <end position="45"/>
    </location>
</feature>
<keyword evidence="4 7" id="KW-1133">Transmembrane helix</keyword>
<comment type="similarity">
    <text evidence="6">Belongs to the ABC-4 integral membrane protein family.</text>
</comment>
<evidence type="ECO:0000313" key="11">
    <source>
        <dbReference type="Proteomes" id="UP000240572"/>
    </source>
</evidence>
<dbReference type="InterPro" id="IPR025857">
    <property type="entry name" value="MacB_PCD"/>
</dbReference>
<gene>
    <name evidence="10" type="ORF">B0I18_101842</name>
</gene>
<feature type="transmembrane region" description="Helical" evidence="7">
    <location>
        <begin position="292"/>
        <end position="314"/>
    </location>
</feature>
<dbReference type="EMBL" id="PYGD01000001">
    <property type="protein sequence ID" value="PSK94682.1"/>
    <property type="molecule type" value="Genomic_DNA"/>
</dbReference>
<accession>A0A2P8DBU8</accession>
<evidence type="ECO:0000256" key="4">
    <source>
        <dbReference type="ARBA" id="ARBA00022989"/>
    </source>
</evidence>
<dbReference type="InterPro" id="IPR050250">
    <property type="entry name" value="Macrolide_Exporter_MacB"/>
</dbReference>
<organism evidence="10 11">
    <name type="scientific">Taibaiella chishuiensis</name>
    <dbReference type="NCBI Taxonomy" id="1434707"/>
    <lineage>
        <taxon>Bacteria</taxon>
        <taxon>Pseudomonadati</taxon>
        <taxon>Bacteroidota</taxon>
        <taxon>Chitinophagia</taxon>
        <taxon>Chitinophagales</taxon>
        <taxon>Chitinophagaceae</taxon>
        <taxon>Taibaiella</taxon>
    </lineage>
</organism>
<dbReference type="AlphaFoldDB" id="A0A2P8DBU8"/>
<dbReference type="Pfam" id="PF12704">
    <property type="entry name" value="MacB_PCD"/>
    <property type="match status" value="1"/>
</dbReference>
<keyword evidence="3 7" id="KW-0812">Transmembrane</keyword>
<dbReference type="PANTHER" id="PTHR30572">
    <property type="entry name" value="MEMBRANE COMPONENT OF TRANSPORTER-RELATED"/>
    <property type="match status" value="1"/>
</dbReference>
<keyword evidence="11" id="KW-1185">Reference proteome</keyword>
<keyword evidence="5 7" id="KW-0472">Membrane</keyword>
<dbReference type="Proteomes" id="UP000240572">
    <property type="component" value="Unassembled WGS sequence"/>
</dbReference>
<reference evidence="10 11" key="1">
    <citation type="submission" date="2018-03" db="EMBL/GenBank/DDBJ databases">
        <title>Genomic Encyclopedia of Type Strains, Phase III (KMG-III): the genomes of soil and plant-associated and newly described type strains.</title>
        <authorList>
            <person name="Whitman W."/>
        </authorList>
    </citation>
    <scope>NUCLEOTIDE SEQUENCE [LARGE SCALE GENOMIC DNA]</scope>
    <source>
        <strain evidence="10 11">CGMCC 1.12700</strain>
    </source>
</reference>
<evidence type="ECO:0000256" key="7">
    <source>
        <dbReference type="SAM" id="Phobius"/>
    </source>
</evidence>
<evidence type="ECO:0000256" key="3">
    <source>
        <dbReference type="ARBA" id="ARBA00022692"/>
    </source>
</evidence>
<dbReference type="Pfam" id="PF02687">
    <property type="entry name" value="FtsX"/>
    <property type="match status" value="1"/>
</dbReference>
<evidence type="ECO:0000259" key="9">
    <source>
        <dbReference type="Pfam" id="PF12704"/>
    </source>
</evidence>
<evidence type="ECO:0000313" key="10">
    <source>
        <dbReference type="EMBL" id="PSK94682.1"/>
    </source>
</evidence>
<dbReference type="GO" id="GO:0005886">
    <property type="term" value="C:plasma membrane"/>
    <property type="evidence" value="ECO:0007669"/>
    <property type="project" value="UniProtKB-SubCell"/>
</dbReference>
<dbReference type="InterPro" id="IPR003838">
    <property type="entry name" value="ABC3_permease_C"/>
</dbReference>
<evidence type="ECO:0000259" key="8">
    <source>
        <dbReference type="Pfam" id="PF02687"/>
    </source>
</evidence>
<evidence type="ECO:0000256" key="6">
    <source>
        <dbReference type="ARBA" id="ARBA00038076"/>
    </source>
</evidence>
<dbReference type="RefSeq" id="WP_106521373.1">
    <property type="nucleotide sequence ID" value="NZ_PYGD01000001.1"/>
</dbReference>
<evidence type="ECO:0000256" key="2">
    <source>
        <dbReference type="ARBA" id="ARBA00022475"/>
    </source>
</evidence>
<feature type="transmembrane region" description="Helical" evidence="7">
    <location>
        <begin position="376"/>
        <end position="399"/>
    </location>
</feature>
<evidence type="ECO:0000256" key="1">
    <source>
        <dbReference type="ARBA" id="ARBA00004651"/>
    </source>
</evidence>
<evidence type="ECO:0000256" key="5">
    <source>
        <dbReference type="ARBA" id="ARBA00023136"/>
    </source>
</evidence>
<comment type="caution">
    <text evidence="10">The sequence shown here is derived from an EMBL/GenBank/DDBJ whole genome shotgun (WGS) entry which is preliminary data.</text>
</comment>
<feature type="domain" description="MacB-like periplasmic core" evidence="9">
    <location>
        <begin position="24"/>
        <end position="252"/>
    </location>
</feature>
<dbReference type="GO" id="GO:0022857">
    <property type="term" value="F:transmembrane transporter activity"/>
    <property type="evidence" value="ECO:0007669"/>
    <property type="project" value="TreeGrafter"/>
</dbReference>
<dbReference type="PANTHER" id="PTHR30572:SF4">
    <property type="entry name" value="ABC TRANSPORTER PERMEASE YTRF"/>
    <property type="match status" value="1"/>
</dbReference>
<proteinExistence type="inferred from homology"/>
<dbReference type="OrthoDB" id="9770036at2"/>
<feature type="domain" description="ABC3 transporter permease C-terminal" evidence="8">
    <location>
        <begin position="295"/>
        <end position="409"/>
    </location>
</feature>
<keyword evidence="2" id="KW-1003">Cell membrane</keyword>
<name>A0A2P8DBU8_9BACT</name>
<protein>
    <submittedName>
        <fullName evidence="10">Putative ABC transport system permease protein</fullName>
    </submittedName>
</protein>
<comment type="subcellular location">
    <subcellularLocation>
        <location evidence="1">Cell membrane</location>
        <topology evidence="1">Multi-pass membrane protein</topology>
    </subcellularLocation>
</comment>
<feature type="transmembrane region" description="Helical" evidence="7">
    <location>
        <begin position="346"/>
        <end position="370"/>
    </location>
</feature>